<sequence>LLKLNLNRWTPKVSTALEYYCVDQGGDRREAALTNTHWLRALCSQPVEEILNKYRRKNDVRRTQMIWSKTFTTPGERLLLSAWDNNPVRGRSYGMYSAHVGGARTKGTPKGKPRLTRSEPPMSGVHQGGLTPSTISPGRREGVTPDVTATSEYGVPHNTTPEPDARLSGAVVGRGKVGGSKTVRGFLLDTCGENDSRVSTYTTRYFKKTDEKGEETIYTKVSWGPEQLPQLSARHKVASMLNNSQLNIEPQAPTTTPPRGLDTDGENHLNREDTTQNTDAAVREDTDKQNALQEATPRNTPSANQEIEDEIASVGPTSGRQGL</sequence>
<accession>A0ABM0JLQ3</accession>
<organism evidence="2 3">
    <name type="scientific">Aplysia californica</name>
    <name type="common">California sea hare</name>
    <dbReference type="NCBI Taxonomy" id="6500"/>
    <lineage>
        <taxon>Eukaryota</taxon>
        <taxon>Metazoa</taxon>
        <taxon>Spiralia</taxon>
        <taxon>Lophotrochozoa</taxon>
        <taxon>Mollusca</taxon>
        <taxon>Gastropoda</taxon>
        <taxon>Heterobranchia</taxon>
        <taxon>Euthyneura</taxon>
        <taxon>Tectipleura</taxon>
        <taxon>Aplysiida</taxon>
        <taxon>Aplysioidea</taxon>
        <taxon>Aplysiidae</taxon>
        <taxon>Aplysia</taxon>
    </lineage>
</organism>
<protein>
    <submittedName>
        <fullName evidence="3">Uncharacterized protein LOC101861578</fullName>
    </submittedName>
</protein>
<feature type="region of interest" description="Disordered" evidence="1">
    <location>
        <begin position="244"/>
        <end position="323"/>
    </location>
</feature>
<feature type="compositionally biased region" description="Polar residues" evidence="1">
    <location>
        <begin position="244"/>
        <end position="254"/>
    </location>
</feature>
<feature type="compositionally biased region" description="Polar residues" evidence="1">
    <location>
        <begin position="147"/>
        <end position="161"/>
    </location>
</feature>
<dbReference type="Proteomes" id="UP000694888">
    <property type="component" value="Unplaced"/>
</dbReference>
<gene>
    <name evidence="3" type="primary">LOC101861578</name>
</gene>
<feature type="compositionally biased region" description="Polar residues" evidence="1">
    <location>
        <begin position="289"/>
        <end position="305"/>
    </location>
</feature>
<proteinExistence type="predicted"/>
<reference evidence="3" key="1">
    <citation type="submission" date="2025-08" db="UniProtKB">
        <authorList>
            <consortium name="RefSeq"/>
        </authorList>
    </citation>
    <scope>IDENTIFICATION</scope>
</reference>
<feature type="region of interest" description="Disordered" evidence="1">
    <location>
        <begin position="99"/>
        <end position="169"/>
    </location>
</feature>
<dbReference type="RefSeq" id="XP_005096630.3">
    <property type="nucleotide sequence ID" value="XM_005096573.3"/>
</dbReference>
<dbReference type="GeneID" id="101861578"/>
<evidence type="ECO:0000313" key="2">
    <source>
        <dbReference type="Proteomes" id="UP000694888"/>
    </source>
</evidence>
<feature type="compositionally biased region" description="Basic and acidic residues" evidence="1">
    <location>
        <begin position="261"/>
        <end position="274"/>
    </location>
</feature>
<evidence type="ECO:0000313" key="3">
    <source>
        <dbReference type="RefSeq" id="XP_005096630.3"/>
    </source>
</evidence>
<feature type="non-terminal residue" evidence="3">
    <location>
        <position position="1"/>
    </location>
</feature>
<evidence type="ECO:0000256" key="1">
    <source>
        <dbReference type="SAM" id="MobiDB-lite"/>
    </source>
</evidence>
<name>A0ABM0JLQ3_APLCA</name>
<keyword evidence="2" id="KW-1185">Reference proteome</keyword>